<dbReference type="AlphaFoldDB" id="A0A923E4L2"/>
<evidence type="ECO:0000256" key="1">
    <source>
        <dbReference type="SAM" id="MobiDB-lite"/>
    </source>
</evidence>
<reference evidence="4 5" key="1">
    <citation type="submission" date="2020-04" db="EMBL/GenBank/DDBJ databases">
        <title>Genomic insights into acetone-butanol-ethanol (ABE) fermentation by sequencing solventogenic clostridia strains.</title>
        <authorList>
            <person name="Brown S."/>
        </authorList>
    </citation>
    <scope>NUCLEOTIDE SEQUENCE [LARGE SCALE GENOMIC DNA]</scope>
    <source>
        <strain evidence="4 5">DJ011</strain>
    </source>
</reference>
<feature type="domain" description="FMN-binding" evidence="3">
    <location>
        <begin position="610"/>
        <end position="683"/>
    </location>
</feature>
<feature type="compositionally biased region" description="Basic and acidic residues" evidence="1">
    <location>
        <begin position="685"/>
        <end position="695"/>
    </location>
</feature>
<dbReference type="Pfam" id="PF04205">
    <property type="entry name" value="FMN_bind"/>
    <property type="match status" value="1"/>
</dbReference>
<dbReference type="GO" id="GO:0016020">
    <property type="term" value="C:membrane"/>
    <property type="evidence" value="ECO:0007669"/>
    <property type="project" value="InterPro"/>
</dbReference>
<comment type="caution">
    <text evidence="4">The sequence shown here is derived from an EMBL/GenBank/DDBJ whole genome shotgun (WGS) entry which is preliminary data.</text>
</comment>
<proteinExistence type="predicted"/>
<sequence length="1174" mass="131743">MNNKKCKNNIEKKICSLTLSTAMIFGTCSPAFGAPLAKLPKIEDNSLVIGRHLFELDKVNSSQYNLNTFIDASKSVDENNGVYYKYNGKWYTGKDIETFNNLKNAKGLDTIPNDIIKINGQDPTVKSDFVLDWYQDGDYDHDEDGENESVEQFVVTFNKPVKQGKGKLRIIVPNNKGNDPYGKDRLGAIECSLDESLKSQPLEKVEDGSPVGLFVVKDKGKGKSIKEGYTDRYVIEITEDWTRILNTEKTGINYYDDIVKGLRLEAEDFEGEDGNKVGSTVGENKIIAKRDVKLVKDDQKPYVIVHKPIYTKIGENGNQAAGKTRIIFNEPIQLLTKENVQDLEKLNVSQPYVVGSFSKGKYVQYNPITPSQKQLKSQDKGVPVFDAEYRMVDEKGQQVLDKEGKAVVIKGKYGLRGDIFEQDDAIEENGDKLKIRLNEIDFKFNFDPNNSGITRFRDYGTIFVDPEKPLPEGNWQLVVKNVTDDAGNKMDDYISETFNVEKYFQVVSLTKDKVKIKFTKPYSKNSLWGNKIPLVVNDSNGKPLTVTWIENIKEGQIDAEVTLPKPIPETEKTVYINTMKCEVNTESQNPEEKPQEKIYKDGIYEGEGEGVKSTIKVKVTVKDGKMNNVDIVEAKDTASFFNKAKAIIGKILNKQSAEVDNVSGATYSSMGIKEAVRNALEKAKVTGNDSGKDENNNGNTNNGESQKVNIDWYQDGDYSHDKDGKDESVEQFVITFDKPIKSDKGTFKIIVPDKTKKDPYGADKLGEIEFKMDGTNNSKALANIEGGKEVTCFAIKNRGMIDRVVIELTEDWTRIFNTEKTGINYYDDRVKGLRLVGEGLEDEKGNILKDGKGSKQITAARDIEFVKDTEKPYIVTNKIIYNKIGENGFQNVGNTRIVFNVYYEKVDENNNAMKDESGNPIRIKGKYGLMGDVLKTGEEGESKGDKIALRMNDINFKFDFDGKNEGISRFRDFGSYLINPEKCLTEGKWRLVVKGFSDDAGNEMDEYVSEVFNITPYFSITELTKEGIKVKFTEPFKGDKIYGDKVIIVVAKDKKMNFAWIENLKEGQIEAEGKFNKPLENLEGTFLINTMEYTVKDAPSAGNGESSNENNNPNGKENSDVNNNDGNKENGNVNNNEDGNKNDNVNNGGNNNPNGKENNNENNNGNTDDKKNRL</sequence>
<feature type="region of interest" description="Disordered" evidence="1">
    <location>
        <begin position="1097"/>
        <end position="1174"/>
    </location>
</feature>
<protein>
    <submittedName>
        <fullName evidence="4">FMN-binding protein</fullName>
    </submittedName>
</protein>
<evidence type="ECO:0000313" key="4">
    <source>
        <dbReference type="EMBL" id="MBC2396332.1"/>
    </source>
</evidence>
<organism evidence="4 5">
    <name type="scientific">Clostridium tetanomorphum</name>
    <dbReference type="NCBI Taxonomy" id="1553"/>
    <lineage>
        <taxon>Bacteria</taxon>
        <taxon>Bacillati</taxon>
        <taxon>Bacillota</taxon>
        <taxon>Clostridia</taxon>
        <taxon>Eubacteriales</taxon>
        <taxon>Clostridiaceae</taxon>
        <taxon>Clostridium</taxon>
    </lineage>
</organism>
<accession>A0A923E4L2</accession>
<dbReference type="RefSeq" id="WP_035149522.1">
    <property type="nucleotide sequence ID" value="NZ_JAAZWO010000001.1"/>
</dbReference>
<keyword evidence="5" id="KW-1185">Reference proteome</keyword>
<feature type="chain" id="PRO_5038069497" evidence="2">
    <location>
        <begin position="34"/>
        <end position="1174"/>
    </location>
</feature>
<feature type="region of interest" description="Disordered" evidence="1">
    <location>
        <begin position="685"/>
        <end position="708"/>
    </location>
</feature>
<dbReference type="GO" id="GO:0010181">
    <property type="term" value="F:FMN binding"/>
    <property type="evidence" value="ECO:0007669"/>
    <property type="project" value="InterPro"/>
</dbReference>
<keyword evidence="2" id="KW-0732">Signal</keyword>
<feature type="compositionally biased region" description="Low complexity" evidence="1">
    <location>
        <begin position="1102"/>
        <end position="1166"/>
    </location>
</feature>
<feature type="signal peptide" evidence="2">
    <location>
        <begin position="1"/>
        <end position="33"/>
    </location>
</feature>
<gene>
    <name evidence="4" type="ORF">HGG79_00885</name>
</gene>
<dbReference type="InterPro" id="IPR007329">
    <property type="entry name" value="FMN-bd"/>
</dbReference>
<evidence type="ECO:0000259" key="3">
    <source>
        <dbReference type="SMART" id="SM00900"/>
    </source>
</evidence>
<dbReference type="SMART" id="SM00900">
    <property type="entry name" value="FMN_bind"/>
    <property type="match status" value="1"/>
</dbReference>
<evidence type="ECO:0000313" key="5">
    <source>
        <dbReference type="Proteomes" id="UP000563151"/>
    </source>
</evidence>
<dbReference type="Gene3D" id="3.90.1010.20">
    <property type="match status" value="1"/>
</dbReference>
<dbReference type="Proteomes" id="UP000563151">
    <property type="component" value="Unassembled WGS sequence"/>
</dbReference>
<name>A0A923E4L2_CLOTT</name>
<dbReference type="EMBL" id="JAAZWO010000001">
    <property type="protein sequence ID" value="MBC2396332.1"/>
    <property type="molecule type" value="Genomic_DNA"/>
</dbReference>
<evidence type="ECO:0000256" key="2">
    <source>
        <dbReference type="SAM" id="SignalP"/>
    </source>
</evidence>